<name>A0A840CAY4_9RHOB</name>
<evidence type="ECO:0000259" key="5">
    <source>
        <dbReference type="PROSITE" id="PS50931"/>
    </source>
</evidence>
<dbReference type="PROSITE" id="PS50931">
    <property type="entry name" value="HTH_LYSR"/>
    <property type="match status" value="1"/>
</dbReference>
<dbReference type="SUPFAM" id="SSF46785">
    <property type="entry name" value="Winged helix' DNA-binding domain"/>
    <property type="match status" value="1"/>
</dbReference>
<gene>
    <name evidence="6" type="ORF">GGR17_000519</name>
</gene>
<dbReference type="InterPro" id="IPR036390">
    <property type="entry name" value="WH_DNA-bd_sf"/>
</dbReference>
<dbReference type="SUPFAM" id="SSF53850">
    <property type="entry name" value="Periplasmic binding protein-like II"/>
    <property type="match status" value="1"/>
</dbReference>
<comment type="caution">
    <text evidence="6">The sequence shown here is derived from an EMBL/GenBank/DDBJ whole genome shotgun (WGS) entry which is preliminary data.</text>
</comment>
<dbReference type="Pfam" id="PF00126">
    <property type="entry name" value="HTH_1"/>
    <property type="match status" value="1"/>
</dbReference>
<dbReference type="InterPro" id="IPR000847">
    <property type="entry name" value="LysR_HTH_N"/>
</dbReference>
<dbReference type="InterPro" id="IPR050176">
    <property type="entry name" value="LTTR"/>
</dbReference>
<protein>
    <submittedName>
        <fullName evidence="6">DNA-binding transcriptional LysR family regulator</fullName>
    </submittedName>
</protein>
<keyword evidence="4" id="KW-0804">Transcription</keyword>
<dbReference type="Gene3D" id="3.40.190.10">
    <property type="entry name" value="Periplasmic binding protein-like II"/>
    <property type="match status" value="2"/>
</dbReference>
<dbReference type="PRINTS" id="PR00039">
    <property type="entry name" value="HTHLYSR"/>
</dbReference>
<dbReference type="Proteomes" id="UP000585681">
    <property type="component" value="Unassembled WGS sequence"/>
</dbReference>
<reference evidence="6" key="1">
    <citation type="submission" date="2020-08" db="EMBL/GenBank/DDBJ databases">
        <title>Genomic Encyclopedia of Type Strains, Phase IV (KMG-IV): sequencing the most valuable type-strain genomes for metagenomic binning, comparative biology and taxonomic classification.</title>
        <authorList>
            <person name="Goeker M."/>
        </authorList>
    </citation>
    <scope>NUCLEOTIDE SEQUENCE [LARGE SCALE GENOMIC DNA]</scope>
    <source>
        <strain evidence="6">DSM 105040</strain>
    </source>
</reference>
<accession>A0A840CAY4</accession>
<keyword evidence="3 6" id="KW-0238">DNA-binding</keyword>
<dbReference type="EMBL" id="JACIEQ010000001">
    <property type="protein sequence ID" value="MBB4020728.1"/>
    <property type="molecule type" value="Genomic_DNA"/>
</dbReference>
<dbReference type="Gene3D" id="1.10.10.10">
    <property type="entry name" value="Winged helix-like DNA-binding domain superfamily/Winged helix DNA-binding domain"/>
    <property type="match status" value="1"/>
</dbReference>
<evidence type="ECO:0000256" key="4">
    <source>
        <dbReference type="ARBA" id="ARBA00023163"/>
    </source>
</evidence>
<dbReference type="GO" id="GO:0003677">
    <property type="term" value="F:DNA binding"/>
    <property type="evidence" value="ECO:0007669"/>
    <property type="project" value="UniProtKB-KW"/>
</dbReference>
<evidence type="ECO:0000256" key="2">
    <source>
        <dbReference type="ARBA" id="ARBA00023015"/>
    </source>
</evidence>
<evidence type="ECO:0000256" key="3">
    <source>
        <dbReference type="ARBA" id="ARBA00023125"/>
    </source>
</evidence>
<keyword evidence="2" id="KW-0805">Transcription regulation</keyword>
<organism evidence="6 7">
    <name type="scientific">Actibacterium naphthalenivorans</name>
    <dbReference type="NCBI Taxonomy" id="1614693"/>
    <lineage>
        <taxon>Bacteria</taxon>
        <taxon>Pseudomonadati</taxon>
        <taxon>Pseudomonadota</taxon>
        <taxon>Alphaproteobacteria</taxon>
        <taxon>Rhodobacterales</taxon>
        <taxon>Roseobacteraceae</taxon>
        <taxon>Actibacterium</taxon>
    </lineage>
</organism>
<feature type="domain" description="HTH lysR-type" evidence="5">
    <location>
        <begin position="5"/>
        <end position="62"/>
    </location>
</feature>
<proteinExistence type="inferred from homology"/>
<dbReference type="InterPro" id="IPR036388">
    <property type="entry name" value="WH-like_DNA-bd_sf"/>
</dbReference>
<dbReference type="PANTHER" id="PTHR30579:SF7">
    <property type="entry name" value="HTH-TYPE TRANSCRIPTIONAL REGULATOR LRHA-RELATED"/>
    <property type="match status" value="1"/>
</dbReference>
<dbReference type="AlphaFoldDB" id="A0A840CAY4"/>
<comment type="similarity">
    <text evidence="1">Belongs to the LysR transcriptional regulatory family.</text>
</comment>
<dbReference type="PANTHER" id="PTHR30579">
    <property type="entry name" value="TRANSCRIPTIONAL REGULATOR"/>
    <property type="match status" value="1"/>
</dbReference>
<keyword evidence="7" id="KW-1185">Reference proteome</keyword>
<dbReference type="RefSeq" id="WP_054538214.1">
    <property type="nucleotide sequence ID" value="NZ_JACIEQ010000001.1"/>
</dbReference>
<dbReference type="FunFam" id="1.10.10.10:FF:000001">
    <property type="entry name" value="LysR family transcriptional regulator"/>
    <property type="match status" value="1"/>
</dbReference>
<evidence type="ECO:0000313" key="7">
    <source>
        <dbReference type="Proteomes" id="UP000585681"/>
    </source>
</evidence>
<dbReference type="InterPro" id="IPR005119">
    <property type="entry name" value="LysR_subst-bd"/>
</dbReference>
<dbReference type="Pfam" id="PF03466">
    <property type="entry name" value="LysR_substrate"/>
    <property type="match status" value="1"/>
</dbReference>
<sequence length="284" mass="31216">MPRNLDMTALRSFVAVAEAGGVTRAAGFLNLTQSAVSMQLKRLEEALGLTLLDRTARKIALTATGEQLLGYARRMLDLNDEVYARLTAQEFEGEVILGVPHDIVYPAIPQVLQRFNTEYPRVKVQLLSSFTRRLKEQFARGEVDVILTTEDEADAGGETLTELPLIWIGAPGGQAWKSRPLRLAYENSCIFRGSVQSALDRAGIPWEMAVESNSTRTIEASVSADLAVHTVIEGSEPPYVERIQHGGALPELPTKQINLYVSDVTGGKVTDDLAALIRQAYRTY</sequence>
<evidence type="ECO:0000256" key="1">
    <source>
        <dbReference type="ARBA" id="ARBA00009437"/>
    </source>
</evidence>
<dbReference type="GO" id="GO:0003700">
    <property type="term" value="F:DNA-binding transcription factor activity"/>
    <property type="evidence" value="ECO:0007669"/>
    <property type="project" value="InterPro"/>
</dbReference>
<evidence type="ECO:0000313" key="6">
    <source>
        <dbReference type="EMBL" id="MBB4020728.1"/>
    </source>
</evidence>